<sequence>MFRYYAWLAVRGLKRNPGLTALMVLAIGIGIGASVTTLTVLQVLSGDPLPGKSDTLFYPQIDPQDSLGYQPGEEPPDVISYLDAKNLLDARRADRQAVMTGGGAAVIPDKAGVDPYLLDLRYTSADFFAMFEVPFLHGSGWTGADDEAHARVVVISRRLNDKLFDGGNSVGRTLRLNNQDFRIVGVIDEWRPNPHFYDLNTGNYSDSEEAFIPLETAIQLEMGRNGTMNCFGEERLTPQQQLTSGSCMWLQYWVELDSAEKHKDYLNFLTSYSEEQRRLGRFERPANVRLRSLMQWLDYQKVVPEDVRLQSWTALGFLVVCIVNTVGLMLAKFLRRSNEVAVRRALGAPRTSIFFQFLLEAGVVGAAGALLGLVLSLAGLAAVRMQPVDYAELAHLNGLMFCAAVLMAVIASLVAGLLPAWQACRVPPALQLKSE</sequence>
<keyword evidence="5 6" id="KW-0472">Membrane</keyword>
<name>A0ABU2WJF5_9GAMM</name>
<feature type="domain" description="ABC3 transporter permease C-terminal" evidence="7">
    <location>
        <begin position="315"/>
        <end position="428"/>
    </location>
</feature>
<dbReference type="InterPro" id="IPR050250">
    <property type="entry name" value="Macrolide_Exporter_MacB"/>
</dbReference>
<evidence type="ECO:0000256" key="3">
    <source>
        <dbReference type="ARBA" id="ARBA00022692"/>
    </source>
</evidence>
<evidence type="ECO:0000259" key="8">
    <source>
        <dbReference type="Pfam" id="PF12704"/>
    </source>
</evidence>
<dbReference type="Pfam" id="PF02687">
    <property type="entry name" value="FtsX"/>
    <property type="match status" value="1"/>
</dbReference>
<keyword evidence="3 6" id="KW-0812">Transmembrane</keyword>
<keyword evidence="4 6" id="KW-1133">Transmembrane helix</keyword>
<proteinExistence type="predicted"/>
<feature type="transmembrane region" description="Helical" evidence="6">
    <location>
        <begin position="398"/>
        <end position="421"/>
    </location>
</feature>
<keyword evidence="2" id="KW-1003">Cell membrane</keyword>
<reference evidence="9 10" key="1">
    <citation type="submission" date="2023-09" db="EMBL/GenBank/DDBJ databases">
        <authorList>
            <person name="Rey-Velasco X."/>
        </authorList>
    </citation>
    <scope>NUCLEOTIDE SEQUENCE [LARGE SCALE GENOMIC DNA]</scope>
    <source>
        <strain evidence="9 10">W345</strain>
    </source>
</reference>
<dbReference type="PANTHER" id="PTHR30572">
    <property type="entry name" value="MEMBRANE COMPONENT OF TRANSPORTER-RELATED"/>
    <property type="match status" value="1"/>
</dbReference>
<feature type="transmembrane region" description="Helical" evidence="6">
    <location>
        <begin position="21"/>
        <end position="44"/>
    </location>
</feature>
<dbReference type="InterPro" id="IPR003838">
    <property type="entry name" value="ABC3_permease_C"/>
</dbReference>
<dbReference type="RefSeq" id="WP_311364823.1">
    <property type="nucleotide sequence ID" value="NZ_JAVRIC010000010.1"/>
</dbReference>
<evidence type="ECO:0000256" key="5">
    <source>
        <dbReference type="ARBA" id="ARBA00023136"/>
    </source>
</evidence>
<evidence type="ECO:0000313" key="10">
    <source>
        <dbReference type="Proteomes" id="UP001254608"/>
    </source>
</evidence>
<evidence type="ECO:0000256" key="1">
    <source>
        <dbReference type="ARBA" id="ARBA00004651"/>
    </source>
</evidence>
<dbReference type="EMBL" id="JAVRIC010000010">
    <property type="protein sequence ID" value="MDT0497431.1"/>
    <property type="molecule type" value="Genomic_DNA"/>
</dbReference>
<keyword evidence="10" id="KW-1185">Reference proteome</keyword>
<evidence type="ECO:0000256" key="4">
    <source>
        <dbReference type="ARBA" id="ARBA00022989"/>
    </source>
</evidence>
<dbReference type="InterPro" id="IPR025857">
    <property type="entry name" value="MacB_PCD"/>
</dbReference>
<evidence type="ECO:0000256" key="6">
    <source>
        <dbReference type="SAM" id="Phobius"/>
    </source>
</evidence>
<feature type="transmembrane region" description="Helical" evidence="6">
    <location>
        <begin position="312"/>
        <end position="334"/>
    </location>
</feature>
<evidence type="ECO:0000259" key="7">
    <source>
        <dbReference type="Pfam" id="PF02687"/>
    </source>
</evidence>
<dbReference type="Pfam" id="PF12704">
    <property type="entry name" value="MacB_PCD"/>
    <property type="match status" value="1"/>
</dbReference>
<evidence type="ECO:0000313" key="9">
    <source>
        <dbReference type="EMBL" id="MDT0497431.1"/>
    </source>
</evidence>
<comment type="subcellular location">
    <subcellularLocation>
        <location evidence="1">Cell membrane</location>
        <topology evidence="1">Multi-pass membrane protein</topology>
    </subcellularLocation>
</comment>
<dbReference type="PANTHER" id="PTHR30572:SF18">
    <property type="entry name" value="ABC-TYPE MACROLIDE FAMILY EXPORT SYSTEM PERMEASE COMPONENT 2"/>
    <property type="match status" value="1"/>
</dbReference>
<comment type="caution">
    <text evidence="9">The sequence shown here is derived from an EMBL/GenBank/DDBJ whole genome shotgun (WGS) entry which is preliminary data.</text>
</comment>
<accession>A0ABU2WJF5</accession>
<evidence type="ECO:0000256" key="2">
    <source>
        <dbReference type="ARBA" id="ARBA00022475"/>
    </source>
</evidence>
<organism evidence="9 10">
    <name type="scientific">Banduia mediterranea</name>
    <dbReference type="NCBI Taxonomy" id="3075609"/>
    <lineage>
        <taxon>Bacteria</taxon>
        <taxon>Pseudomonadati</taxon>
        <taxon>Pseudomonadota</taxon>
        <taxon>Gammaproteobacteria</taxon>
        <taxon>Nevskiales</taxon>
        <taxon>Algiphilaceae</taxon>
        <taxon>Banduia</taxon>
    </lineage>
</organism>
<gene>
    <name evidence="9" type="ORF">RM530_08645</name>
</gene>
<feature type="transmembrane region" description="Helical" evidence="6">
    <location>
        <begin position="354"/>
        <end position="378"/>
    </location>
</feature>
<protein>
    <submittedName>
        <fullName evidence="9">ABC transporter permease</fullName>
    </submittedName>
</protein>
<dbReference type="Proteomes" id="UP001254608">
    <property type="component" value="Unassembled WGS sequence"/>
</dbReference>
<feature type="domain" description="MacB-like periplasmic core" evidence="8">
    <location>
        <begin position="20"/>
        <end position="220"/>
    </location>
</feature>